<dbReference type="Gene3D" id="3.55.50.10">
    <property type="entry name" value="Baseplate protein-like domains"/>
    <property type="match status" value="1"/>
</dbReference>
<evidence type="ECO:0000313" key="1">
    <source>
        <dbReference type="EMBL" id="AXR02315.1"/>
    </source>
</evidence>
<dbReference type="AlphaFoldDB" id="A0AAD0W3I9"/>
<sequence>MHIRMTIYGTDQSTKVVNIELNTCIIYGFVFHSTLESGLDLSGELLVWNDVAFKTISPDQMSTFFTDTLFEIGTRTTSERTYFYQLTLKPRVEPLKQTGKSQIFVKINVQSLVNSLILIIKDLPTLPQCVQAQENDCTFFIRLLAKYGLIYWFECHDFNKSIVISEGNLASPYIEQGLLSVTGKDGLVREYGTSFVGFTQCQSRLRFSMDGSQVHVNAHPPTSVRSAQCRHFEPATQSPSEQFEHTGNLELACLPTNKAKTKSRWWGT</sequence>
<dbReference type="KEGG" id="ppis:B1L02_08025"/>
<name>A0AAD0W3I9_PSEO7</name>
<dbReference type="SUPFAM" id="SSF69279">
    <property type="entry name" value="Phage tail proteins"/>
    <property type="match status" value="1"/>
</dbReference>
<dbReference type="Gene3D" id="2.30.110.50">
    <property type="match status" value="1"/>
</dbReference>
<reference evidence="1 2" key="1">
    <citation type="submission" date="2018-08" db="EMBL/GenBank/DDBJ databases">
        <title>Whole Genome Sequences of Two Pseudoalteromonas piscicida Strains, DE1-A and DE2-A, which Exhibit Strong Antibacterial Activity against Vibrio vulnificus.</title>
        <authorList>
            <person name="Richards G.P."/>
            <person name="Needleman D.S."/>
            <person name="Watson M.A."/>
            <person name="Polson S.W."/>
        </authorList>
    </citation>
    <scope>NUCLEOTIDE SEQUENCE [LARGE SCALE GENOMIC DNA]</scope>
    <source>
        <strain evidence="1 2">DE2-A</strain>
    </source>
</reference>
<organism evidence="1 2">
    <name type="scientific">Pseudoalteromonas piscicida</name>
    <dbReference type="NCBI Taxonomy" id="43662"/>
    <lineage>
        <taxon>Bacteria</taxon>
        <taxon>Pseudomonadati</taxon>
        <taxon>Pseudomonadota</taxon>
        <taxon>Gammaproteobacteria</taxon>
        <taxon>Alteromonadales</taxon>
        <taxon>Pseudoalteromonadaceae</taxon>
        <taxon>Pseudoalteromonas</taxon>
    </lineage>
</organism>
<dbReference type="Pfam" id="PF05954">
    <property type="entry name" value="Phage_GPD"/>
    <property type="match status" value="1"/>
</dbReference>
<evidence type="ECO:0000313" key="2">
    <source>
        <dbReference type="Proteomes" id="UP000258102"/>
    </source>
</evidence>
<dbReference type="EMBL" id="CP031761">
    <property type="protein sequence ID" value="AXR02315.1"/>
    <property type="molecule type" value="Genomic_DNA"/>
</dbReference>
<protein>
    <submittedName>
        <fullName evidence="1">Uncharacterized protein</fullName>
    </submittedName>
</protein>
<accession>A0AAD0W3I9</accession>
<dbReference type="Proteomes" id="UP000258102">
    <property type="component" value="Chromosome 1"/>
</dbReference>
<dbReference type="RefSeq" id="WP_088530611.1">
    <property type="nucleotide sequence ID" value="NZ_CP021646.1"/>
</dbReference>
<gene>
    <name evidence="1" type="ORF">D0511_09745</name>
</gene>
<proteinExistence type="predicted"/>